<evidence type="ECO:0008006" key="5">
    <source>
        <dbReference type="Google" id="ProtNLM"/>
    </source>
</evidence>
<gene>
    <name evidence="3" type="ORF">SVUK_LOCUS7494</name>
</gene>
<proteinExistence type="predicted"/>
<dbReference type="InterPro" id="IPR012340">
    <property type="entry name" value="NA-bd_OB-fold"/>
</dbReference>
<keyword evidence="1 2" id="KW-0238">DNA-binding</keyword>
<dbReference type="PROSITE" id="PS50935">
    <property type="entry name" value="SSB"/>
    <property type="match status" value="1"/>
</dbReference>
<organism evidence="3 4">
    <name type="scientific">Strongylus vulgaris</name>
    <name type="common">Blood worm</name>
    <dbReference type="NCBI Taxonomy" id="40348"/>
    <lineage>
        <taxon>Eukaryota</taxon>
        <taxon>Metazoa</taxon>
        <taxon>Ecdysozoa</taxon>
        <taxon>Nematoda</taxon>
        <taxon>Chromadorea</taxon>
        <taxon>Rhabditida</taxon>
        <taxon>Rhabditina</taxon>
        <taxon>Rhabditomorpha</taxon>
        <taxon>Strongyloidea</taxon>
        <taxon>Strongylidae</taxon>
        <taxon>Strongylus</taxon>
    </lineage>
</organism>
<accession>A0A3P7IQX6</accession>
<sequence>MLRTTSCVSRLVSRTISVSAARAAEQPTKKEVNRISSLYEWKSDNSILQVEALFAENPQERRGNAFSLNRVEIVGGVANDPISRTAKNDRPYTILNVITNSRLRLGNGEYKEQSERHTITAFGKVAEFVAKNIKKGELLSPSILFLQSTMYLSRGNSEI</sequence>
<name>A0A3P7IQX6_STRVU</name>
<evidence type="ECO:0000256" key="2">
    <source>
        <dbReference type="PROSITE-ProRule" id="PRU00252"/>
    </source>
</evidence>
<dbReference type="CDD" id="cd04496">
    <property type="entry name" value="SSB_OBF"/>
    <property type="match status" value="1"/>
</dbReference>
<evidence type="ECO:0000313" key="4">
    <source>
        <dbReference type="Proteomes" id="UP000270094"/>
    </source>
</evidence>
<dbReference type="EMBL" id="UYYB01025608">
    <property type="protein sequence ID" value="VDM72496.1"/>
    <property type="molecule type" value="Genomic_DNA"/>
</dbReference>
<dbReference type="InterPro" id="IPR000424">
    <property type="entry name" value="Primosome_PriB/ssb"/>
</dbReference>
<dbReference type="Pfam" id="PF00436">
    <property type="entry name" value="SSB"/>
    <property type="match status" value="1"/>
</dbReference>
<dbReference type="AlphaFoldDB" id="A0A3P7IQX6"/>
<dbReference type="OrthoDB" id="1078367at2759"/>
<dbReference type="GO" id="GO:0003697">
    <property type="term" value="F:single-stranded DNA binding"/>
    <property type="evidence" value="ECO:0007669"/>
    <property type="project" value="InterPro"/>
</dbReference>
<evidence type="ECO:0000256" key="1">
    <source>
        <dbReference type="ARBA" id="ARBA00023125"/>
    </source>
</evidence>
<reference evidence="3 4" key="1">
    <citation type="submission" date="2018-11" db="EMBL/GenBank/DDBJ databases">
        <authorList>
            <consortium name="Pathogen Informatics"/>
        </authorList>
    </citation>
    <scope>NUCLEOTIDE SEQUENCE [LARGE SCALE GENOMIC DNA]</scope>
</reference>
<dbReference type="SUPFAM" id="SSF50249">
    <property type="entry name" value="Nucleic acid-binding proteins"/>
    <property type="match status" value="1"/>
</dbReference>
<protein>
    <recommendedName>
        <fullName evidence="5">Single-stranded DNA-binding protein</fullName>
    </recommendedName>
</protein>
<dbReference type="Gene3D" id="2.40.50.140">
    <property type="entry name" value="Nucleic acid-binding proteins"/>
    <property type="match status" value="1"/>
</dbReference>
<dbReference type="Proteomes" id="UP000270094">
    <property type="component" value="Unassembled WGS sequence"/>
</dbReference>
<evidence type="ECO:0000313" key="3">
    <source>
        <dbReference type="EMBL" id="VDM72496.1"/>
    </source>
</evidence>
<keyword evidence="4" id="KW-1185">Reference proteome</keyword>